<evidence type="ECO:0000256" key="4">
    <source>
        <dbReference type="ARBA" id="ARBA00049194"/>
    </source>
</evidence>
<name>E0Y0G8_9PROT</name>
<dbReference type="InterPro" id="IPR016162">
    <property type="entry name" value="Ald_DH_N"/>
</dbReference>
<evidence type="ECO:0000256" key="3">
    <source>
        <dbReference type="ARBA" id="ARBA00024226"/>
    </source>
</evidence>
<proteinExistence type="inferred from homology"/>
<dbReference type="Pfam" id="PF00171">
    <property type="entry name" value="Aldedh"/>
    <property type="match status" value="1"/>
</dbReference>
<evidence type="ECO:0000259" key="5">
    <source>
        <dbReference type="Pfam" id="PF00171"/>
    </source>
</evidence>
<dbReference type="PANTHER" id="PTHR42804">
    <property type="entry name" value="ALDEHYDE DEHYDROGENASE"/>
    <property type="match status" value="1"/>
</dbReference>
<keyword evidence="2" id="KW-0560">Oxidoreductase</keyword>
<dbReference type="Gene3D" id="3.40.605.10">
    <property type="entry name" value="Aldehyde Dehydrogenase, Chain A, domain 1"/>
    <property type="match status" value="1"/>
</dbReference>
<evidence type="ECO:0000313" key="6">
    <source>
        <dbReference type="EMBL" id="ADI20159.1"/>
    </source>
</evidence>
<accession>E0Y0G8</accession>
<feature type="domain" description="Aldehyde dehydrogenase" evidence="5">
    <location>
        <begin position="13"/>
        <end position="472"/>
    </location>
</feature>
<dbReference type="FunFam" id="3.40.605.10:FF:000007">
    <property type="entry name" value="NAD/NADP-dependent betaine aldehyde dehydrogenase"/>
    <property type="match status" value="1"/>
</dbReference>
<comment type="catalytic activity">
    <reaction evidence="4">
        <text>an aldehyde + NAD(+) + H2O = a carboxylate + NADH + 2 H(+)</text>
        <dbReference type="Rhea" id="RHEA:16185"/>
        <dbReference type="ChEBI" id="CHEBI:15377"/>
        <dbReference type="ChEBI" id="CHEBI:15378"/>
        <dbReference type="ChEBI" id="CHEBI:17478"/>
        <dbReference type="ChEBI" id="CHEBI:29067"/>
        <dbReference type="ChEBI" id="CHEBI:57540"/>
        <dbReference type="ChEBI" id="CHEBI:57945"/>
        <dbReference type="EC" id="1.2.1.3"/>
    </reaction>
</comment>
<protein>
    <recommendedName>
        <fullName evidence="3">aldehyde dehydrogenase (NAD(+))</fullName>
        <ecNumber evidence="3">1.2.1.3</ecNumber>
    </recommendedName>
</protein>
<sequence length="477" mass="51329">MLDRRQFYINGKWVNPAKANDFKVINPATEEAFAIISLGDQADTDAAVSAARNAFQSWQHSSKPERIALLKSIQTEYAKREEDIAQATTMEMGAPITLSRTQQVGCGTGHIQKFIDSLEAFDFEESIEGFPSEKIIKEPIGVAGLITPWNWPMNQIFLKVIPAIAAGSTCVLKPSEISPLSAYVFSEIMHDAGVPAGVYNMLNGDGVGVGSQMSSHKDIDMISFTGSTRAGALISKAASDTVKRVTLELGGKGANIVFADADEKAVKRGTMHVFNNSGQSCNAPTRMLVERSYYDEAVEIATKVAQNHTVGDPANEGPHMGAMSSGSHYEKVQNMIDAGIKEGARLVAGGLGRPEGINKGFFVRPTVFADVTNEMTVGRDEIFGPVLVMMPFDNEAHAYELANDTDYGLTNYVQTQDQAKAKRAACAMRAGMIRINGDGGAGPSPFGGYKQSGNGREGGKWGIEDFCEIKHITGWAP</sequence>
<evidence type="ECO:0000256" key="1">
    <source>
        <dbReference type="ARBA" id="ARBA00009986"/>
    </source>
</evidence>
<dbReference type="EMBL" id="GU474938">
    <property type="protein sequence ID" value="ADI20159.1"/>
    <property type="molecule type" value="Genomic_DNA"/>
</dbReference>
<dbReference type="InterPro" id="IPR016163">
    <property type="entry name" value="Ald_DH_C"/>
</dbReference>
<dbReference type="EC" id="1.2.1.3" evidence="3"/>
<dbReference type="SUPFAM" id="SSF53720">
    <property type="entry name" value="ALDH-like"/>
    <property type="match status" value="1"/>
</dbReference>
<dbReference type="InterPro" id="IPR016160">
    <property type="entry name" value="Ald_DH_CS_CYS"/>
</dbReference>
<evidence type="ECO:0000256" key="2">
    <source>
        <dbReference type="ARBA" id="ARBA00023002"/>
    </source>
</evidence>
<comment type="similarity">
    <text evidence="1">Belongs to the aldehyde dehydrogenase family.</text>
</comment>
<reference evidence="6" key="1">
    <citation type="journal article" date="2011" name="Environ. Microbiol.">
        <title>Time-series analyses of Monterey Bay coastal microbial picoplankton using a 'genome proxy' microarray.</title>
        <authorList>
            <person name="Rich V.I."/>
            <person name="Pham V.D."/>
            <person name="Eppley J."/>
            <person name="Shi Y."/>
            <person name="DeLong E.F."/>
        </authorList>
    </citation>
    <scope>NUCLEOTIDE SEQUENCE</scope>
</reference>
<dbReference type="GO" id="GO:0004029">
    <property type="term" value="F:aldehyde dehydrogenase (NAD+) activity"/>
    <property type="evidence" value="ECO:0007669"/>
    <property type="project" value="UniProtKB-EC"/>
</dbReference>
<dbReference type="CDD" id="cd07138">
    <property type="entry name" value="ALDH_CddD_SSP0762"/>
    <property type="match status" value="1"/>
</dbReference>
<dbReference type="InterPro" id="IPR015590">
    <property type="entry name" value="Aldehyde_DH_dom"/>
</dbReference>
<dbReference type="AlphaFoldDB" id="E0Y0G8"/>
<dbReference type="InterPro" id="IPR016161">
    <property type="entry name" value="Ald_DH/histidinol_DH"/>
</dbReference>
<dbReference type="PROSITE" id="PS00070">
    <property type="entry name" value="ALDEHYDE_DEHYDR_CYS"/>
    <property type="match status" value="1"/>
</dbReference>
<dbReference type="PANTHER" id="PTHR42804:SF1">
    <property type="entry name" value="ALDEHYDE DEHYDROGENASE-RELATED"/>
    <property type="match status" value="1"/>
</dbReference>
<organism evidence="6">
    <name type="scientific">uncultured alpha proteobacterium EB080_L06A09</name>
    <dbReference type="NCBI Taxonomy" id="710794"/>
    <lineage>
        <taxon>Bacteria</taxon>
        <taxon>Pseudomonadati</taxon>
        <taxon>Pseudomonadota</taxon>
        <taxon>Alphaproteobacteria</taxon>
        <taxon>environmental samples</taxon>
    </lineage>
</organism>
<dbReference type="Gene3D" id="3.40.309.10">
    <property type="entry name" value="Aldehyde Dehydrogenase, Chain A, domain 2"/>
    <property type="match status" value="1"/>
</dbReference>